<dbReference type="PANTHER" id="PTHR12866:SF2">
    <property type="entry name" value="UBIQUITIN-LIKE-CONJUGATING ENZYME ATG3"/>
    <property type="match status" value="1"/>
</dbReference>
<reference evidence="2 3" key="1">
    <citation type="journal article" date="2021" name="BMC Genomics">
        <title>Datura genome reveals duplications of psychoactive alkaloid biosynthetic genes and high mutation rate following tissue culture.</title>
        <authorList>
            <person name="Rajewski A."/>
            <person name="Carter-House D."/>
            <person name="Stajich J."/>
            <person name="Litt A."/>
        </authorList>
    </citation>
    <scope>NUCLEOTIDE SEQUENCE [LARGE SCALE GENOMIC DNA]</scope>
    <source>
        <strain evidence="2">AR-01</strain>
    </source>
</reference>
<sequence>MIKSQTEWAKLKILKLVAEQIPTSDFQQLQCFITLVLGIPIGVNCQNGTVRRIHESFKGTVERITSPRTVSAFKEKGVLSINEYIIAGDDLVSKCATWSCSVVH</sequence>
<dbReference type="PANTHER" id="PTHR12866">
    <property type="entry name" value="UBIQUITIN-LIKE-CONJUGATING ENZYME ATG3"/>
    <property type="match status" value="1"/>
</dbReference>
<keyword evidence="3" id="KW-1185">Reference proteome</keyword>
<organism evidence="2 3">
    <name type="scientific">Datura stramonium</name>
    <name type="common">Jimsonweed</name>
    <name type="synonym">Common thornapple</name>
    <dbReference type="NCBI Taxonomy" id="4076"/>
    <lineage>
        <taxon>Eukaryota</taxon>
        <taxon>Viridiplantae</taxon>
        <taxon>Streptophyta</taxon>
        <taxon>Embryophyta</taxon>
        <taxon>Tracheophyta</taxon>
        <taxon>Spermatophyta</taxon>
        <taxon>Magnoliopsida</taxon>
        <taxon>eudicotyledons</taxon>
        <taxon>Gunneridae</taxon>
        <taxon>Pentapetalae</taxon>
        <taxon>asterids</taxon>
        <taxon>lamiids</taxon>
        <taxon>Solanales</taxon>
        <taxon>Solanaceae</taxon>
        <taxon>Solanoideae</taxon>
        <taxon>Datureae</taxon>
        <taxon>Datura</taxon>
    </lineage>
</organism>
<evidence type="ECO:0000313" key="3">
    <source>
        <dbReference type="Proteomes" id="UP000823775"/>
    </source>
</evidence>
<dbReference type="Proteomes" id="UP000823775">
    <property type="component" value="Unassembled WGS sequence"/>
</dbReference>
<evidence type="ECO:0000256" key="1">
    <source>
        <dbReference type="ARBA" id="ARBA00022927"/>
    </source>
</evidence>
<name>A0ABS8TBJ5_DATST</name>
<dbReference type="EMBL" id="JACEIK010001369">
    <property type="protein sequence ID" value="MCD7468747.1"/>
    <property type="molecule type" value="Genomic_DNA"/>
</dbReference>
<protein>
    <submittedName>
        <fullName evidence="2">E2-like enzyme</fullName>
    </submittedName>
</protein>
<proteinExistence type="predicted"/>
<accession>A0ABS8TBJ5</accession>
<gene>
    <name evidence="2" type="primary">ATG3_2</name>
    <name evidence="2" type="ORF">HAX54_007185</name>
</gene>
<comment type="caution">
    <text evidence="2">The sequence shown here is derived from an EMBL/GenBank/DDBJ whole genome shotgun (WGS) entry which is preliminary data.</text>
</comment>
<keyword evidence="1" id="KW-0813">Transport</keyword>
<evidence type="ECO:0000313" key="2">
    <source>
        <dbReference type="EMBL" id="MCD7468747.1"/>
    </source>
</evidence>
<keyword evidence="1" id="KW-0653">Protein transport</keyword>